<keyword evidence="1" id="KW-1133">Transmembrane helix</keyword>
<feature type="transmembrane region" description="Helical" evidence="1">
    <location>
        <begin position="37"/>
        <end position="55"/>
    </location>
</feature>
<keyword evidence="1" id="KW-0472">Membrane</keyword>
<dbReference type="Gene3D" id="1.10.3730.20">
    <property type="match status" value="1"/>
</dbReference>
<reference evidence="2" key="1">
    <citation type="journal article" date="2014" name="Int. J. Syst. Evol. Microbiol.">
        <title>Complete genome sequence of Corynebacterium casei LMG S-19264T (=DSM 44701T), isolated from a smear-ripened cheese.</title>
        <authorList>
            <consortium name="US DOE Joint Genome Institute (JGI-PGF)"/>
            <person name="Walter F."/>
            <person name="Albersmeier A."/>
            <person name="Kalinowski J."/>
            <person name="Ruckert C."/>
        </authorList>
    </citation>
    <scope>NUCLEOTIDE SEQUENCE</scope>
    <source>
        <strain evidence="2">KCTC 32255</strain>
    </source>
</reference>
<evidence type="ECO:0000313" key="3">
    <source>
        <dbReference type="Proteomes" id="UP000648075"/>
    </source>
</evidence>
<reference evidence="2" key="2">
    <citation type="submission" date="2020-09" db="EMBL/GenBank/DDBJ databases">
        <authorList>
            <person name="Sun Q."/>
            <person name="Kim S."/>
        </authorList>
    </citation>
    <scope>NUCLEOTIDE SEQUENCE</scope>
    <source>
        <strain evidence="2">KCTC 32255</strain>
    </source>
</reference>
<accession>A0A918UKY7</accession>
<keyword evidence="3" id="KW-1185">Reference proteome</keyword>
<name>A0A918UKY7_9SPHN</name>
<evidence type="ECO:0000256" key="1">
    <source>
        <dbReference type="SAM" id="Phobius"/>
    </source>
</evidence>
<dbReference type="AlphaFoldDB" id="A0A918UKY7"/>
<dbReference type="Proteomes" id="UP000648075">
    <property type="component" value="Unassembled WGS sequence"/>
</dbReference>
<proteinExistence type="predicted"/>
<evidence type="ECO:0000313" key="2">
    <source>
        <dbReference type="EMBL" id="GGZ17501.1"/>
    </source>
</evidence>
<dbReference type="SUPFAM" id="SSF103481">
    <property type="entry name" value="Multidrug resistance efflux transporter EmrE"/>
    <property type="match status" value="1"/>
</dbReference>
<protein>
    <recommendedName>
        <fullName evidence="4">EamA domain-containing protein</fullName>
    </recommendedName>
</protein>
<organism evidence="2 3">
    <name type="scientific">Novosphingobium colocasiae</name>
    <dbReference type="NCBI Taxonomy" id="1256513"/>
    <lineage>
        <taxon>Bacteria</taxon>
        <taxon>Pseudomonadati</taxon>
        <taxon>Pseudomonadota</taxon>
        <taxon>Alphaproteobacteria</taxon>
        <taxon>Sphingomonadales</taxon>
        <taxon>Sphingomonadaceae</taxon>
        <taxon>Novosphingobium</taxon>
    </lineage>
</organism>
<dbReference type="EMBL" id="BMZA01000037">
    <property type="protein sequence ID" value="GGZ17501.1"/>
    <property type="molecule type" value="Genomic_DNA"/>
</dbReference>
<feature type="transmembrane region" description="Helical" evidence="1">
    <location>
        <begin position="67"/>
        <end position="88"/>
    </location>
</feature>
<comment type="caution">
    <text evidence="2">The sequence shown here is derived from an EMBL/GenBank/DDBJ whole genome shotgun (WGS) entry which is preliminary data.</text>
</comment>
<feature type="transmembrane region" description="Helical" evidence="1">
    <location>
        <begin position="94"/>
        <end position="112"/>
    </location>
</feature>
<gene>
    <name evidence="2" type="ORF">GCM10011614_35010</name>
</gene>
<evidence type="ECO:0008006" key="4">
    <source>
        <dbReference type="Google" id="ProtNLM"/>
    </source>
</evidence>
<keyword evidence="1" id="KW-0812">Transmembrane</keyword>
<dbReference type="InterPro" id="IPR037185">
    <property type="entry name" value="EmrE-like"/>
</dbReference>
<sequence length="113" mass="11446">METASGLTARLFVLFAVGALGQVGGGATLGRTEGFTNPLWTAICLLLFAVSIGALAKMVQEGGPISIIMPALAATVPLALVFIGVFFLGESASWPRIGLLALACIIIGISGTL</sequence>